<feature type="transmembrane region" description="Helical" evidence="9">
    <location>
        <begin position="56"/>
        <end position="74"/>
    </location>
</feature>
<comment type="subcellular location">
    <subcellularLocation>
        <location evidence="1">Membrane</location>
        <topology evidence="1">Multi-pass membrane protein</topology>
    </subcellularLocation>
</comment>
<dbReference type="InterPro" id="IPR027359">
    <property type="entry name" value="Volt_channel_dom_sf"/>
</dbReference>
<feature type="transmembrane region" description="Helical" evidence="9">
    <location>
        <begin position="192"/>
        <end position="217"/>
    </location>
</feature>
<evidence type="ECO:0000256" key="2">
    <source>
        <dbReference type="ARBA" id="ARBA00022448"/>
    </source>
</evidence>
<dbReference type="RefSeq" id="WP_275594026.1">
    <property type="nucleotide sequence ID" value="NZ_CP102381.1"/>
</dbReference>
<keyword evidence="7 11" id="KW-0407">Ion channel</keyword>
<dbReference type="Gene3D" id="1.20.120.350">
    <property type="entry name" value="Voltage-gated potassium channels. Chain C"/>
    <property type="match status" value="1"/>
</dbReference>
<keyword evidence="2" id="KW-0813">Transport</keyword>
<sequence length="293" mass="33511">MKINAVLGVAGVNAAESYKTKQIGRLFEFLVLIALLVMFARLLSFYNNDVVVYPDWITFAIWSVFFFELVVNLYNVKDKFRYVKENWLNLVIVIVAFPAIDWGSDWAVVIRSLRLLLFVRFFTGAFKDVIVVLKRNRFGQILAVFAFVILGAGGLFSYIEDKGLWDGVWYALVTITTVGYGDVVPVSDYGRIFGVVLILFGVVFFSLVTANISAFLIGSDQEKVEKDILQYMKSSEKRVAEQQALNDENFERMIAHMSSEIEQLRTEIKMMHEENISILKEQSTKKNKDNQES</sequence>
<evidence type="ECO:0000256" key="7">
    <source>
        <dbReference type="ARBA" id="ARBA00023303"/>
    </source>
</evidence>
<dbReference type="Pfam" id="PF07885">
    <property type="entry name" value="Ion_trans_2"/>
    <property type="match status" value="1"/>
</dbReference>
<organism evidence="11 12">
    <name type="scientific">Thiomicrorhabdus lithotrophica</name>
    <dbReference type="NCBI Taxonomy" id="2949997"/>
    <lineage>
        <taxon>Bacteria</taxon>
        <taxon>Pseudomonadati</taxon>
        <taxon>Pseudomonadota</taxon>
        <taxon>Gammaproteobacteria</taxon>
        <taxon>Thiotrichales</taxon>
        <taxon>Piscirickettsiaceae</taxon>
        <taxon>Thiomicrorhabdus</taxon>
    </lineage>
</organism>
<dbReference type="InterPro" id="IPR028325">
    <property type="entry name" value="VG_K_chnl"/>
</dbReference>
<dbReference type="PANTHER" id="PTHR11537:SF254">
    <property type="entry name" value="POTASSIUM VOLTAGE-GATED CHANNEL PROTEIN SHAB"/>
    <property type="match status" value="1"/>
</dbReference>
<reference evidence="11 12" key="1">
    <citation type="submission" date="2022-06" db="EMBL/GenBank/DDBJ databases">
        <title>Thiomicrohabdus sp. nov, an obligately chemolithoautotrophic, sulfur-oxidizing bacterium isolated from beach of Guanyin Mountain. Amoy.</title>
        <authorList>
            <person name="Zhu H."/>
        </authorList>
    </citation>
    <scope>NUCLEOTIDE SEQUENCE [LARGE SCALE GENOMIC DNA]</scope>
    <source>
        <strain evidence="11 12">XGS-01</strain>
    </source>
</reference>
<feature type="coiled-coil region" evidence="8">
    <location>
        <begin position="247"/>
        <end position="281"/>
    </location>
</feature>
<keyword evidence="12" id="KW-1185">Reference proteome</keyword>
<feature type="transmembrane region" description="Helical" evidence="9">
    <location>
        <begin position="86"/>
        <end position="102"/>
    </location>
</feature>
<protein>
    <submittedName>
        <fullName evidence="11">Potassium channel family protein</fullName>
    </submittedName>
</protein>
<dbReference type="Proteomes" id="UP001222275">
    <property type="component" value="Chromosome"/>
</dbReference>
<dbReference type="Gene3D" id="1.10.287.70">
    <property type="match status" value="1"/>
</dbReference>
<name>A0ABY8C897_9GAMM</name>
<dbReference type="PANTHER" id="PTHR11537">
    <property type="entry name" value="VOLTAGE-GATED POTASSIUM CHANNEL"/>
    <property type="match status" value="1"/>
</dbReference>
<evidence type="ECO:0000256" key="6">
    <source>
        <dbReference type="ARBA" id="ARBA00023136"/>
    </source>
</evidence>
<evidence type="ECO:0000256" key="1">
    <source>
        <dbReference type="ARBA" id="ARBA00004141"/>
    </source>
</evidence>
<gene>
    <name evidence="11" type="ORF">NR989_07040</name>
</gene>
<keyword evidence="6 9" id="KW-0472">Membrane</keyword>
<feature type="domain" description="Potassium channel" evidence="10">
    <location>
        <begin position="145"/>
        <end position="216"/>
    </location>
</feature>
<evidence type="ECO:0000256" key="9">
    <source>
        <dbReference type="SAM" id="Phobius"/>
    </source>
</evidence>
<evidence type="ECO:0000313" key="12">
    <source>
        <dbReference type="Proteomes" id="UP001222275"/>
    </source>
</evidence>
<feature type="transmembrane region" description="Helical" evidence="9">
    <location>
        <begin position="138"/>
        <end position="159"/>
    </location>
</feature>
<evidence type="ECO:0000256" key="4">
    <source>
        <dbReference type="ARBA" id="ARBA00022989"/>
    </source>
</evidence>
<keyword evidence="3 9" id="KW-0812">Transmembrane</keyword>
<evidence type="ECO:0000256" key="8">
    <source>
        <dbReference type="SAM" id="Coils"/>
    </source>
</evidence>
<dbReference type="EMBL" id="CP102381">
    <property type="protein sequence ID" value="WEJ61767.1"/>
    <property type="molecule type" value="Genomic_DNA"/>
</dbReference>
<proteinExistence type="predicted"/>
<keyword evidence="5" id="KW-0406">Ion transport</keyword>
<keyword evidence="8" id="KW-0175">Coiled coil</keyword>
<keyword evidence="4 9" id="KW-1133">Transmembrane helix</keyword>
<evidence type="ECO:0000313" key="11">
    <source>
        <dbReference type="EMBL" id="WEJ61767.1"/>
    </source>
</evidence>
<dbReference type="GO" id="GO:0034220">
    <property type="term" value="P:monoatomic ion transmembrane transport"/>
    <property type="evidence" value="ECO:0007669"/>
    <property type="project" value="UniProtKB-KW"/>
</dbReference>
<dbReference type="InterPro" id="IPR013099">
    <property type="entry name" value="K_chnl_dom"/>
</dbReference>
<dbReference type="SUPFAM" id="SSF81324">
    <property type="entry name" value="Voltage-gated potassium channels"/>
    <property type="match status" value="1"/>
</dbReference>
<accession>A0ABY8C897</accession>
<feature type="transmembrane region" description="Helical" evidence="9">
    <location>
        <begin position="26"/>
        <end position="44"/>
    </location>
</feature>
<evidence type="ECO:0000256" key="3">
    <source>
        <dbReference type="ARBA" id="ARBA00022692"/>
    </source>
</evidence>
<evidence type="ECO:0000256" key="5">
    <source>
        <dbReference type="ARBA" id="ARBA00023065"/>
    </source>
</evidence>
<evidence type="ECO:0000259" key="10">
    <source>
        <dbReference type="Pfam" id="PF07885"/>
    </source>
</evidence>